<dbReference type="Proteomes" id="UP000240880">
    <property type="component" value="Unassembled WGS sequence"/>
</dbReference>
<dbReference type="PRINTS" id="PR00753">
    <property type="entry name" value="ACCSYNTHASE"/>
</dbReference>
<gene>
    <name evidence="9" type="ORF">B9Q01_09225</name>
</gene>
<dbReference type="Gene3D" id="3.40.640.10">
    <property type="entry name" value="Type I PLP-dependent aspartate aminotransferase-like (Major domain)"/>
    <property type="match status" value="1"/>
</dbReference>
<feature type="domain" description="Aminotransferase class I/classII large" evidence="8">
    <location>
        <begin position="42"/>
        <end position="392"/>
    </location>
</feature>
<evidence type="ECO:0000256" key="3">
    <source>
        <dbReference type="ARBA" id="ARBA00011738"/>
    </source>
</evidence>
<comment type="caution">
    <text evidence="9">The sequence shown here is derived from an EMBL/GenBank/DDBJ whole genome shotgun (WGS) entry which is preliminary data.</text>
</comment>
<keyword evidence="6" id="KW-0663">Pyridoxal phosphate</keyword>
<dbReference type="GO" id="GO:0030170">
    <property type="term" value="F:pyridoxal phosphate binding"/>
    <property type="evidence" value="ECO:0007669"/>
    <property type="project" value="InterPro"/>
</dbReference>
<dbReference type="InterPro" id="IPR004839">
    <property type="entry name" value="Aminotransferase_I/II_large"/>
</dbReference>
<accession>A0A2R6A6U2</accession>
<dbReference type="PANTHER" id="PTHR46383">
    <property type="entry name" value="ASPARTATE AMINOTRANSFERASE"/>
    <property type="match status" value="1"/>
</dbReference>
<dbReference type="CDD" id="cd00609">
    <property type="entry name" value="AAT_like"/>
    <property type="match status" value="1"/>
</dbReference>
<organism evidence="9 10">
    <name type="scientific">Candidatus Marsarchaeota G1 archaeon OSP_D</name>
    <dbReference type="NCBI Taxonomy" id="1978155"/>
    <lineage>
        <taxon>Archaea</taxon>
        <taxon>Candidatus Marsarchaeota</taxon>
        <taxon>Candidatus Marsarchaeota group 1</taxon>
    </lineage>
</organism>
<evidence type="ECO:0000256" key="4">
    <source>
        <dbReference type="ARBA" id="ARBA00022576"/>
    </source>
</evidence>
<evidence type="ECO:0000256" key="1">
    <source>
        <dbReference type="ARBA" id="ARBA00001933"/>
    </source>
</evidence>
<evidence type="ECO:0000256" key="7">
    <source>
        <dbReference type="RuleBase" id="RU000481"/>
    </source>
</evidence>
<reference evidence="9 10" key="1">
    <citation type="submission" date="2017-04" db="EMBL/GenBank/DDBJ databases">
        <title>Novel microbial lineages endemic to geothermal iron-oxide mats fill important gaps in the evolutionary history of Archaea.</title>
        <authorList>
            <person name="Jay Z.J."/>
            <person name="Beam J.P."/>
            <person name="Dlakic M."/>
            <person name="Rusch D.B."/>
            <person name="Kozubal M.A."/>
            <person name="Inskeep W.P."/>
        </authorList>
    </citation>
    <scope>NUCLEOTIDE SEQUENCE [LARGE SCALE GENOMIC DNA]</scope>
    <source>
        <strain evidence="9">OSP_D</strain>
    </source>
</reference>
<keyword evidence="4 7" id="KW-0032">Aminotransferase</keyword>
<evidence type="ECO:0000313" key="9">
    <source>
        <dbReference type="EMBL" id="PSN82013.1"/>
    </source>
</evidence>
<comment type="subunit">
    <text evidence="3">Homodimer.</text>
</comment>
<comment type="similarity">
    <text evidence="2 7">Belongs to the class-I pyridoxal-phosphate-dependent aminotransferase family.</text>
</comment>
<dbReference type="EMBL" id="NEXC01000107">
    <property type="protein sequence ID" value="PSN82013.1"/>
    <property type="molecule type" value="Genomic_DNA"/>
</dbReference>
<dbReference type="SUPFAM" id="SSF53383">
    <property type="entry name" value="PLP-dependent transferases"/>
    <property type="match status" value="1"/>
</dbReference>
<evidence type="ECO:0000256" key="6">
    <source>
        <dbReference type="ARBA" id="ARBA00022898"/>
    </source>
</evidence>
<dbReference type="InterPro" id="IPR015422">
    <property type="entry name" value="PyrdxlP-dep_Trfase_small"/>
</dbReference>
<dbReference type="InterPro" id="IPR015421">
    <property type="entry name" value="PyrdxlP-dep_Trfase_major"/>
</dbReference>
<evidence type="ECO:0000313" key="10">
    <source>
        <dbReference type="Proteomes" id="UP000240880"/>
    </source>
</evidence>
<dbReference type="InterPro" id="IPR015424">
    <property type="entry name" value="PyrdxlP-dep_Trfase"/>
</dbReference>
<evidence type="ECO:0000259" key="8">
    <source>
        <dbReference type="Pfam" id="PF00155"/>
    </source>
</evidence>
<keyword evidence="5 7" id="KW-0808">Transferase</keyword>
<dbReference type="GO" id="GO:0008483">
    <property type="term" value="F:transaminase activity"/>
    <property type="evidence" value="ECO:0007669"/>
    <property type="project" value="UniProtKB-KW"/>
</dbReference>
<protein>
    <recommendedName>
        <fullName evidence="7">Aminotransferase</fullName>
        <ecNumber evidence="7">2.6.1.-</ecNumber>
    </recommendedName>
</protein>
<evidence type="ECO:0000256" key="2">
    <source>
        <dbReference type="ARBA" id="ARBA00007441"/>
    </source>
</evidence>
<dbReference type="PANTHER" id="PTHR46383:SF1">
    <property type="entry name" value="ASPARTATE AMINOTRANSFERASE"/>
    <property type="match status" value="1"/>
</dbReference>
<dbReference type="GO" id="GO:0006520">
    <property type="term" value="P:amino acid metabolic process"/>
    <property type="evidence" value="ECO:0007669"/>
    <property type="project" value="InterPro"/>
</dbReference>
<proteinExistence type="inferred from homology"/>
<dbReference type="PROSITE" id="PS00105">
    <property type="entry name" value="AA_TRANSFER_CLASS_1"/>
    <property type="match status" value="1"/>
</dbReference>
<evidence type="ECO:0000256" key="5">
    <source>
        <dbReference type="ARBA" id="ARBA00022679"/>
    </source>
</evidence>
<dbReference type="InterPro" id="IPR004838">
    <property type="entry name" value="NHTrfase_class1_PyrdxlP-BS"/>
</dbReference>
<name>A0A2R6A6U2_9ARCH</name>
<dbReference type="FunFam" id="3.40.640.10:FF:000033">
    <property type="entry name" value="Aspartate aminotransferase"/>
    <property type="match status" value="1"/>
</dbReference>
<sequence length="401" mass="43973">MLIFAHILSEVTKLVEEKLSTRVSKLPLSVIRILSDSVGSSDVIKLQAGDPDFPTPEHVIKEAQKAAEEGFTHYTSNFGIKPLREAISQKLKEENGLDYNPEQICVTNGATGALSLTLLALLNEGDEILLPDPGWPNYEHMVSVAGAISIRYSLKRENGFTPDIEEIESKITQKTKAIIVNTPSNPLGAVFSKKVLEGFAEIAKRRRIYLISDEVYEKIVYDGNEHVSLGTVDDAFERTITINSLSKSYAMTGWRVGYVAGPKKIIEAVASLNSTFNACPSSIAQRAAIAALTGPQDIVKQMVAQYLKRRNFFVASLNEIPVVSATMPQGAFYVFADFSKFEKSSEKTAKFLLEKARVMGVPGNAFGPSGEGFVRFSFASSLEDLKEAAERITNALRAMSY</sequence>
<dbReference type="Gene3D" id="3.90.1150.10">
    <property type="entry name" value="Aspartate Aminotransferase, domain 1"/>
    <property type="match status" value="1"/>
</dbReference>
<dbReference type="AlphaFoldDB" id="A0A2R6A6U2"/>
<comment type="cofactor">
    <cofactor evidence="1 7">
        <name>pyridoxal 5'-phosphate</name>
        <dbReference type="ChEBI" id="CHEBI:597326"/>
    </cofactor>
</comment>
<dbReference type="InterPro" id="IPR050596">
    <property type="entry name" value="AspAT/PAT-like"/>
</dbReference>
<dbReference type="Pfam" id="PF00155">
    <property type="entry name" value="Aminotran_1_2"/>
    <property type="match status" value="1"/>
</dbReference>
<dbReference type="EC" id="2.6.1.-" evidence="7"/>